<feature type="region of interest" description="Disordered" evidence="2">
    <location>
        <begin position="485"/>
        <end position="534"/>
    </location>
</feature>
<proteinExistence type="predicted"/>
<dbReference type="PANTHER" id="PTHR43244:SF1">
    <property type="entry name" value="5,10-METHYLENETETRAHYDROMETHANOPTERIN REDUCTASE"/>
    <property type="match status" value="1"/>
</dbReference>
<dbReference type="Pfam" id="PF00296">
    <property type="entry name" value="Bac_luciferase"/>
    <property type="match status" value="1"/>
</dbReference>
<dbReference type="Gene3D" id="3.20.20.30">
    <property type="entry name" value="Luciferase-like domain"/>
    <property type="match status" value="1"/>
</dbReference>
<dbReference type="PANTHER" id="PTHR43244">
    <property type="match status" value="1"/>
</dbReference>
<dbReference type="Proteomes" id="UP000053405">
    <property type="component" value="Unassembled WGS sequence"/>
</dbReference>
<dbReference type="InterPro" id="IPR036661">
    <property type="entry name" value="Luciferase-like_sf"/>
</dbReference>
<feature type="domain" description="Luciferase-like" evidence="3">
    <location>
        <begin position="13"/>
        <end position="322"/>
    </location>
</feature>
<dbReference type="STRING" id="1121927.GOHSU_27_00330"/>
<keyword evidence="1" id="KW-0560">Oxidoreductase</keyword>
<dbReference type="EMBL" id="BANT01000027">
    <property type="protein sequence ID" value="GAC57897.1"/>
    <property type="molecule type" value="Genomic_DNA"/>
</dbReference>
<protein>
    <submittedName>
        <fullName evidence="4">Putative F420-dependent oxidoreductase</fullName>
    </submittedName>
</protein>
<accession>L7LCU6</accession>
<keyword evidence="5" id="KW-1185">Reference proteome</keyword>
<dbReference type="InterPro" id="IPR011251">
    <property type="entry name" value="Luciferase-like_dom"/>
</dbReference>
<dbReference type="SUPFAM" id="SSF51679">
    <property type="entry name" value="Bacterial luciferase-like"/>
    <property type="match status" value="1"/>
</dbReference>
<reference evidence="4 5" key="1">
    <citation type="submission" date="2012-12" db="EMBL/GenBank/DDBJ databases">
        <title>Whole genome shotgun sequence of Gordonia hirsuta NBRC 16056.</title>
        <authorList>
            <person name="Isaki-Nakamura S."/>
            <person name="Hosoyama A."/>
            <person name="Tsuchikane K."/>
            <person name="Katsumata H."/>
            <person name="Baba S."/>
            <person name="Yamazaki S."/>
            <person name="Fujita N."/>
        </authorList>
    </citation>
    <scope>NUCLEOTIDE SEQUENCE [LARGE SCALE GENOMIC DNA]</scope>
    <source>
        <strain evidence="4 5">NBRC 16056</strain>
    </source>
</reference>
<dbReference type="AlphaFoldDB" id="L7LCU6"/>
<dbReference type="eggNOG" id="COG2141">
    <property type="taxonomic scope" value="Bacteria"/>
</dbReference>
<dbReference type="InterPro" id="IPR019951">
    <property type="entry name" value="F420_OxRdatse_Rv3520c_pred"/>
</dbReference>
<evidence type="ECO:0000259" key="3">
    <source>
        <dbReference type="Pfam" id="PF00296"/>
    </source>
</evidence>
<evidence type="ECO:0000256" key="2">
    <source>
        <dbReference type="SAM" id="MobiDB-lite"/>
    </source>
</evidence>
<gene>
    <name evidence="4" type="ORF">GOHSU_27_00330</name>
</gene>
<evidence type="ECO:0000256" key="1">
    <source>
        <dbReference type="ARBA" id="ARBA00023002"/>
    </source>
</evidence>
<organism evidence="4 5">
    <name type="scientific">Gordonia hirsuta DSM 44140 = NBRC 16056</name>
    <dbReference type="NCBI Taxonomy" id="1121927"/>
    <lineage>
        <taxon>Bacteria</taxon>
        <taxon>Bacillati</taxon>
        <taxon>Actinomycetota</taxon>
        <taxon>Actinomycetes</taxon>
        <taxon>Mycobacteriales</taxon>
        <taxon>Gordoniaceae</taxon>
        <taxon>Gordonia</taxon>
    </lineage>
</organism>
<dbReference type="NCBIfam" id="TIGR03559">
    <property type="entry name" value="F420_Rv3520c"/>
    <property type="match status" value="1"/>
</dbReference>
<evidence type="ECO:0000313" key="5">
    <source>
        <dbReference type="Proteomes" id="UP000053405"/>
    </source>
</evidence>
<dbReference type="InterPro" id="IPR050564">
    <property type="entry name" value="F420-G6PD/mer"/>
</dbReference>
<evidence type="ECO:0000313" key="4">
    <source>
        <dbReference type="EMBL" id="GAC57897.1"/>
    </source>
</evidence>
<dbReference type="CDD" id="cd01097">
    <property type="entry name" value="Tetrahydromethanopterin_reductase"/>
    <property type="match status" value="1"/>
</dbReference>
<sequence length="700" mass="73126">MKLGLQLGYWGAEPLAGAPELIAAAEDCGFDTVFTAESWGSDAYTPLAWWGADTSRIRLGTAVAQLSARPPTSLAMAALTLDHLSGGRHIIGLGVSGPQVVEGWYGQPFARPLARTREYVRIVRDVLARRGPVTSDGPHYGLPLPGGTGLGRALTSITHPRRPDTPIWLGAEGPRNVAQTAEIADGWLAVFFSPRMAGRYDEWLDEGFARPGARRSRADFEIAANAACVITDDVAAALDRYRPSTALYVGGMGAREKNFHADLYRRMGYGQVVDDVTRLFLSGRKAEAVAAVPDEMVRETMLVGTADQVRAQLAEWAAAGVTLLMVTARDVATVRALAALTGGAAGSGGRRQIRVPGCRRGAVCRGEGLGQSLGGFGEAVFGDRFAPAQPAQGQSGQTVGALVERQAQVPRGPGETQQAGIGLDRIAQITDLAGNAVPGEVDVVRAIVAPPPSVQNGKGRSAVGQNVQSLIQVVFDRGVDGPQLGQQRQAAADARGLLASAEPEAARGGEPAVSGESADGRAVGGDHQRIGRPRPMADLPDQAAFEIVERGPVGAFGPGDPQPRQMRLDTGRMPITQPRTGNAGGHPQGDRRIDVAADVHQRIQQDRAGERGPPRALPDPVAAHRSVAETVGTVGSQGDVQLACGQCRGHDDAGGERSCNGNGCHGSSCGSASVGNVNLGHGYDIAACRRCRPCGGATRR</sequence>
<feature type="compositionally biased region" description="Low complexity" evidence="2">
    <location>
        <begin position="485"/>
        <end position="512"/>
    </location>
</feature>
<name>L7LCU6_9ACTN</name>
<comment type="caution">
    <text evidence="4">The sequence shown here is derived from an EMBL/GenBank/DDBJ whole genome shotgun (WGS) entry which is preliminary data.</text>
</comment>
<dbReference type="GO" id="GO:0016705">
    <property type="term" value="F:oxidoreductase activity, acting on paired donors, with incorporation or reduction of molecular oxygen"/>
    <property type="evidence" value="ECO:0007669"/>
    <property type="project" value="InterPro"/>
</dbReference>